<reference evidence="3" key="1">
    <citation type="submission" date="2019-11" db="EMBL/GenBank/DDBJ databases">
        <authorList>
            <person name="Feng L."/>
        </authorList>
    </citation>
    <scope>NUCLEOTIDE SEQUENCE</scope>
    <source>
        <strain evidence="3">CintestinalisLFYP54</strain>
    </source>
</reference>
<proteinExistence type="predicted"/>
<dbReference type="RefSeq" id="WP_156848637.1">
    <property type="nucleotide sequence ID" value="NZ_CACRTN010000012.1"/>
</dbReference>
<dbReference type="GO" id="GO:0003677">
    <property type="term" value="F:DNA binding"/>
    <property type="evidence" value="ECO:0007669"/>
    <property type="project" value="UniProtKB-KW"/>
</dbReference>
<keyword evidence="2" id="KW-0233">DNA recombination</keyword>
<evidence type="ECO:0000313" key="3">
    <source>
        <dbReference type="EMBL" id="VYT95620.1"/>
    </source>
</evidence>
<evidence type="ECO:0000256" key="2">
    <source>
        <dbReference type="ARBA" id="ARBA00023172"/>
    </source>
</evidence>
<dbReference type="Gene3D" id="1.10.150.130">
    <property type="match status" value="1"/>
</dbReference>
<accession>A0A6N3B100</accession>
<protein>
    <recommendedName>
        <fullName evidence="4">Site-specific integrase</fullName>
    </recommendedName>
</protein>
<dbReference type="AlphaFoldDB" id="A0A6N3B100"/>
<sequence length="485" mass="55124">MPKGKLGSVRLVSTEPDGTCVWRVKAEKRAGGRRSITRTIRGTERDARILAAELAKELDSSVDPDCMPQVTLEEYYYGMYRPWMEDSGCTREHIRNVDANFEKHIAPRHGSRALDSLTEEEVRVLIKESSAARNTHRYYRAILNKAYEDRYIPRKFDLRKSEINYKKAPRRKPAPWSVGEFRDAIEKLRGSELVETYMLIASCGLRVEEALAISPSKMVALETTTSEGETKRLLAFEIDSAYTDVDGMKTTKTPESTRTATVAPLVQPRLIELIDQTRPILEEEAPGVWSIRLFDGYSRARHPRYETRLLKGTRSEVDGQIARMYETGQTKARWPQLEKIADGTYVVRLLCGYDDEPIKRYDEVIYAGSADEARAEAERLWRCRRIMPCSHSYLNQRWKRELENAGLRYVPPSSLRSMSETFSARAGIADGVTSKLHGHTTYVTDYNNYLGIGLDDHVAAVEKINALLTDPQAASGTRKADIDWG</sequence>
<gene>
    <name evidence="3" type="ORF">CILFYP54_00380</name>
</gene>
<dbReference type="Gene3D" id="1.10.443.10">
    <property type="entry name" value="Intergrase catalytic core"/>
    <property type="match status" value="1"/>
</dbReference>
<dbReference type="GO" id="GO:0015074">
    <property type="term" value="P:DNA integration"/>
    <property type="evidence" value="ECO:0007669"/>
    <property type="project" value="InterPro"/>
</dbReference>
<evidence type="ECO:0008006" key="4">
    <source>
        <dbReference type="Google" id="ProtNLM"/>
    </source>
</evidence>
<dbReference type="InterPro" id="IPR010998">
    <property type="entry name" value="Integrase_recombinase_N"/>
</dbReference>
<keyword evidence="1" id="KW-0238">DNA-binding</keyword>
<dbReference type="EMBL" id="CACRTN010000012">
    <property type="protein sequence ID" value="VYT95620.1"/>
    <property type="molecule type" value="Genomic_DNA"/>
</dbReference>
<evidence type="ECO:0000256" key="1">
    <source>
        <dbReference type="ARBA" id="ARBA00023125"/>
    </source>
</evidence>
<dbReference type="InterPro" id="IPR011010">
    <property type="entry name" value="DNA_brk_join_enz"/>
</dbReference>
<name>A0A6N3B100_9ACTN</name>
<dbReference type="InterPro" id="IPR013762">
    <property type="entry name" value="Integrase-like_cat_sf"/>
</dbReference>
<organism evidence="3">
    <name type="scientific">Collinsella intestinalis</name>
    <dbReference type="NCBI Taxonomy" id="147207"/>
    <lineage>
        <taxon>Bacteria</taxon>
        <taxon>Bacillati</taxon>
        <taxon>Actinomycetota</taxon>
        <taxon>Coriobacteriia</taxon>
        <taxon>Coriobacteriales</taxon>
        <taxon>Coriobacteriaceae</taxon>
        <taxon>Collinsella</taxon>
    </lineage>
</organism>
<dbReference type="GO" id="GO:0006310">
    <property type="term" value="P:DNA recombination"/>
    <property type="evidence" value="ECO:0007669"/>
    <property type="project" value="UniProtKB-KW"/>
</dbReference>
<dbReference type="SUPFAM" id="SSF56349">
    <property type="entry name" value="DNA breaking-rejoining enzymes"/>
    <property type="match status" value="2"/>
</dbReference>